<dbReference type="GO" id="GO:0004252">
    <property type="term" value="F:serine-type endopeptidase activity"/>
    <property type="evidence" value="ECO:0007669"/>
    <property type="project" value="InterPro"/>
</dbReference>
<dbReference type="SUPFAM" id="SSF50494">
    <property type="entry name" value="Trypsin-like serine proteases"/>
    <property type="match status" value="1"/>
</dbReference>
<evidence type="ECO:0000256" key="1">
    <source>
        <dbReference type="ARBA" id="ARBA00022729"/>
    </source>
</evidence>
<comment type="caution">
    <text evidence="2">The sequence shown here is derived from an EMBL/GenBank/DDBJ whole genome shotgun (WGS) entry which is preliminary data.</text>
</comment>
<dbReference type="RefSeq" id="WP_197003680.1">
    <property type="nucleotide sequence ID" value="NZ_BONS01000016.1"/>
</dbReference>
<dbReference type="InterPro" id="IPR018114">
    <property type="entry name" value="TRYPSIN_HIS"/>
</dbReference>
<gene>
    <name evidence="2" type="ORF">IW245_002939</name>
</gene>
<dbReference type="PANTHER" id="PTHR15462">
    <property type="entry name" value="SERINE PROTEASE"/>
    <property type="match status" value="1"/>
</dbReference>
<dbReference type="Proteomes" id="UP000622552">
    <property type="component" value="Unassembled WGS sequence"/>
</dbReference>
<dbReference type="InterPro" id="IPR050966">
    <property type="entry name" value="Glutamyl_endopeptidase"/>
</dbReference>
<dbReference type="Gene3D" id="2.40.10.10">
    <property type="entry name" value="Trypsin-like serine proteases"/>
    <property type="match status" value="2"/>
</dbReference>
<name>A0A8J7GGM2_9ACTN</name>
<dbReference type="EMBL" id="JADOUF010000001">
    <property type="protein sequence ID" value="MBG6136745.1"/>
    <property type="molecule type" value="Genomic_DNA"/>
</dbReference>
<protein>
    <submittedName>
        <fullName evidence="2">V8-like Glu-specific endopeptidase</fullName>
    </submittedName>
</protein>
<sequence length="264" mass="27614">MATAPRDTAARPWRTATRLVAAGLVAAALFWLFLARPTGPGDGQADTGTTTALATGTPAVGALFVDSGEHFCTASVVHSPGRNLAMTAAHCVSGGGDISFVPGFVDGRRPLGTWPVTRVVLDPAWTDGGDPDVDVGFLLLGDLDGQRIEDVVGAHQLGLDRGFEQRVRMTGYPDDRDAPITCTHDTERYSAHQLMIRCPGFTDGTSGGPWITDADPATGLGTVIGAIGGFEEGGGTAGVSYSTYFDHRIGDLYQRAITPPTVTR</sequence>
<keyword evidence="3" id="KW-1185">Reference proteome</keyword>
<evidence type="ECO:0000313" key="2">
    <source>
        <dbReference type="EMBL" id="MBG6136745.1"/>
    </source>
</evidence>
<dbReference type="InterPro" id="IPR043504">
    <property type="entry name" value="Peptidase_S1_PA_chymotrypsin"/>
</dbReference>
<organism evidence="2 3">
    <name type="scientific">Longispora fulva</name>
    <dbReference type="NCBI Taxonomy" id="619741"/>
    <lineage>
        <taxon>Bacteria</taxon>
        <taxon>Bacillati</taxon>
        <taxon>Actinomycetota</taxon>
        <taxon>Actinomycetes</taxon>
        <taxon>Micromonosporales</taxon>
        <taxon>Micromonosporaceae</taxon>
        <taxon>Longispora</taxon>
    </lineage>
</organism>
<dbReference type="PROSITE" id="PS00134">
    <property type="entry name" value="TRYPSIN_HIS"/>
    <property type="match status" value="1"/>
</dbReference>
<reference evidence="2" key="1">
    <citation type="submission" date="2020-11" db="EMBL/GenBank/DDBJ databases">
        <title>Sequencing the genomes of 1000 actinobacteria strains.</title>
        <authorList>
            <person name="Klenk H.-P."/>
        </authorList>
    </citation>
    <scope>NUCLEOTIDE SEQUENCE</scope>
    <source>
        <strain evidence="2">DSM 45356</strain>
    </source>
</reference>
<keyword evidence="1" id="KW-0732">Signal</keyword>
<dbReference type="PANTHER" id="PTHR15462:SF8">
    <property type="entry name" value="SERINE PROTEASE"/>
    <property type="match status" value="1"/>
</dbReference>
<accession>A0A8J7GGM2</accession>
<dbReference type="AlphaFoldDB" id="A0A8J7GGM2"/>
<dbReference type="GO" id="GO:0006508">
    <property type="term" value="P:proteolysis"/>
    <property type="evidence" value="ECO:0007669"/>
    <property type="project" value="InterPro"/>
</dbReference>
<evidence type="ECO:0000313" key="3">
    <source>
        <dbReference type="Proteomes" id="UP000622552"/>
    </source>
</evidence>
<dbReference type="InterPro" id="IPR009003">
    <property type="entry name" value="Peptidase_S1_PA"/>
</dbReference>
<proteinExistence type="predicted"/>